<reference evidence="2" key="1">
    <citation type="submission" date="2013-07" db="EMBL/GenBank/DDBJ databases">
        <title>The genome of an arbuscular mycorrhizal fungus provides insights into the evolution of the oldest plant symbiosis.</title>
        <authorList>
            <consortium name="DOE Joint Genome Institute"/>
            <person name="Tisserant E."/>
            <person name="Malbreil M."/>
            <person name="Kuo A."/>
            <person name="Kohler A."/>
            <person name="Symeonidi A."/>
            <person name="Balestrini R."/>
            <person name="Charron P."/>
            <person name="Duensing N."/>
            <person name="Frei-dit-Frey N."/>
            <person name="Gianinazzi-Pearson V."/>
            <person name="Gilbert B."/>
            <person name="Handa Y."/>
            <person name="Hijri M."/>
            <person name="Kaul R."/>
            <person name="Kawaguchi M."/>
            <person name="Krajinski F."/>
            <person name="Lammers P."/>
            <person name="Lapierre D."/>
            <person name="Masclaux F.G."/>
            <person name="Murat C."/>
            <person name="Morin E."/>
            <person name="Ndikumana S."/>
            <person name="Pagni M."/>
            <person name="Petitpierre D."/>
            <person name="Requena N."/>
            <person name="Rosikiewicz P."/>
            <person name="Riley R."/>
            <person name="Saito K."/>
            <person name="San Clemente H."/>
            <person name="Shapiro H."/>
            <person name="van Tuinen D."/>
            <person name="Becard G."/>
            <person name="Bonfante P."/>
            <person name="Paszkowski U."/>
            <person name="Shachar-Hill Y."/>
            <person name="Young J.P."/>
            <person name="Sanders I.R."/>
            <person name="Henrissat B."/>
            <person name="Rensing S.A."/>
            <person name="Grigoriev I.V."/>
            <person name="Corradi N."/>
            <person name="Roux C."/>
            <person name="Martin F."/>
        </authorList>
    </citation>
    <scope>NUCLEOTIDE SEQUENCE</scope>
    <source>
        <strain evidence="2">DAOM 197198</strain>
    </source>
</reference>
<feature type="transmembrane region" description="Helical" evidence="1">
    <location>
        <begin position="48"/>
        <end position="67"/>
    </location>
</feature>
<keyword evidence="1" id="KW-0472">Membrane</keyword>
<dbReference type="EMBL" id="KI281713">
    <property type="protein sequence ID" value="ESA15705.1"/>
    <property type="molecule type" value="Genomic_DNA"/>
</dbReference>
<name>U9U5Q7_RHIID</name>
<dbReference type="AlphaFoldDB" id="U9U5Q7"/>
<accession>U9U5Q7</accession>
<sequence>MDISKKIMRTKHRSTKLEKTGIDTGSPYWQNNDFGFSSYLYFRDTFKMGFLILYLFIISINTKAVIITDNPDLVLYQKIDELSDNNYIFTTKSANTRIVISFMT</sequence>
<keyword evidence="1" id="KW-0812">Transmembrane</keyword>
<protein>
    <submittedName>
        <fullName evidence="2">Uncharacterized protein</fullName>
    </submittedName>
</protein>
<organism evidence="2">
    <name type="scientific">Rhizophagus irregularis (strain DAOM 181602 / DAOM 197198 / MUCL 43194)</name>
    <name type="common">Arbuscular mycorrhizal fungus</name>
    <name type="synonym">Glomus intraradices</name>
    <dbReference type="NCBI Taxonomy" id="747089"/>
    <lineage>
        <taxon>Eukaryota</taxon>
        <taxon>Fungi</taxon>
        <taxon>Fungi incertae sedis</taxon>
        <taxon>Mucoromycota</taxon>
        <taxon>Glomeromycotina</taxon>
        <taxon>Glomeromycetes</taxon>
        <taxon>Glomerales</taxon>
        <taxon>Glomeraceae</taxon>
        <taxon>Rhizophagus</taxon>
    </lineage>
</organism>
<proteinExistence type="predicted"/>
<evidence type="ECO:0000256" key="1">
    <source>
        <dbReference type="SAM" id="Phobius"/>
    </source>
</evidence>
<keyword evidence="1" id="KW-1133">Transmembrane helix</keyword>
<dbReference type="HOGENOM" id="CLU_2251461_0_0_1"/>
<gene>
    <name evidence="2" type="ORF">GLOINDRAFT_94804</name>
</gene>
<evidence type="ECO:0000313" key="2">
    <source>
        <dbReference type="EMBL" id="ESA15705.1"/>
    </source>
</evidence>